<reference evidence="8" key="4">
    <citation type="submission" date="2003-10" db="EMBL/GenBank/DDBJ databases">
        <title>The complete genome sequence of the alkaliphilic Bacillus clausii KSM-K16.</title>
        <authorList>
            <person name="Takaki Y."/>
            <person name="Kageyama Y."/>
            <person name="Shimamura S."/>
            <person name="Suzuki H."/>
            <person name="Nishi S."/>
            <person name="Hatada Y."/>
            <person name="Kawai S."/>
            <person name="Ito S."/>
            <person name="Horikoshi K."/>
        </authorList>
    </citation>
    <scope>NUCLEOTIDE SEQUENCE [LARGE SCALE GENOMIC DNA]</scope>
    <source>
        <strain evidence="8">KSM-K16</strain>
    </source>
</reference>
<dbReference type="InterPro" id="IPR036157">
    <property type="entry name" value="dUTPase-like_sf"/>
</dbReference>
<dbReference type="GO" id="GO:0004170">
    <property type="term" value="F:dUTP diphosphatase activity"/>
    <property type="evidence" value="ECO:0007669"/>
    <property type="project" value="UniProtKB-EC"/>
</dbReference>
<evidence type="ECO:0000256" key="2">
    <source>
        <dbReference type="ARBA" id="ARBA00012379"/>
    </source>
</evidence>
<comment type="catalytic activity">
    <reaction evidence="5">
        <text>dUTP + H2O = dUMP + diphosphate + H(+)</text>
        <dbReference type="Rhea" id="RHEA:10248"/>
        <dbReference type="ChEBI" id="CHEBI:15377"/>
        <dbReference type="ChEBI" id="CHEBI:15378"/>
        <dbReference type="ChEBI" id="CHEBI:33019"/>
        <dbReference type="ChEBI" id="CHEBI:61555"/>
        <dbReference type="ChEBI" id="CHEBI:246422"/>
        <dbReference type="EC" id="3.6.1.23"/>
    </reaction>
</comment>
<dbReference type="InterPro" id="IPR008181">
    <property type="entry name" value="dUTPase"/>
</dbReference>
<feature type="domain" description="dUTPase-like" evidence="6">
    <location>
        <begin position="126"/>
        <end position="166"/>
    </location>
</feature>
<dbReference type="STRING" id="66692.ABC2847"/>
<dbReference type="InterPro" id="IPR033704">
    <property type="entry name" value="dUTPase_trimeric"/>
</dbReference>
<organism evidence="7 8">
    <name type="scientific">Shouchella clausii (strain KSM-K16)</name>
    <name type="common">Alkalihalobacillus clausii</name>
    <dbReference type="NCBI Taxonomy" id="66692"/>
    <lineage>
        <taxon>Bacteria</taxon>
        <taxon>Bacillati</taxon>
        <taxon>Bacillota</taxon>
        <taxon>Bacilli</taxon>
        <taxon>Bacillales</taxon>
        <taxon>Bacillaceae</taxon>
        <taxon>Shouchella</taxon>
    </lineage>
</organism>
<evidence type="ECO:0000256" key="3">
    <source>
        <dbReference type="ARBA" id="ARBA00022801"/>
    </source>
</evidence>
<dbReference type="CDD" id="cd07557">
    <property type="entry name" value="trimeric_dUTPase"/>
    <property type="match status" value="1"/>
</dbReference>
<protein>
    <recommendedName>
        <fullName evidence="2">dUTP diphosphatase</fullName>
        <ecNumber evidence="2">3.6.1.23</ecNumber>
    </recommendedName>
</protein>
<gene>
    <name evidence="7" type="ordered locus">ABC2847</name>
</gene>
<dbReference type="OrthoDB" id="9809956at2"/>
<accession>Q5WE29</accession>
<dbReference type="PANTHER" id="PTHR11241">
    <property type="entry name" value="DEOXYURIDINE 5'-TRIPHOSPHATE NUCLEOTIDOHYDROLASE"/>
    <property type="match status" value="1"/>
</dbReference>
<dbReference type="PANTHER" id="PTHR11241:SF0">
    <property type="entry name" value="DEOXYURIDINE 5'-TRIPHOSPHATE NUCLEOTIDOHYDROLASE"/>
    <property type="match status" value="1"/>
</dbReference>
<dbReference type="EMBL" id="AP006627">
    <property type="protein sequence ID" value="BAD65381.1"/>
    <property type="molecule type" value="Genomic_DNA"/>
</dbReference>
<keyword evidence="3 7" id="KW-0378">Hydrolase</keyword>
<dbReference type="InterPro" id="IPR029054">
    <property type="entry name" value="dUTPase-like"/>
</dbReference>
<dbReference type="Proteomes" id="UP000001168">
    <property type="component" value="Chromosome"/>
</dbReference>
<keyword evidence="8" id="KW-1185">Reference proteome</keyword>
<dbReference type="GO" id="GO:0006226">
    <property type="term" value="P:dUMP biosynthetic process"/>
    <property type="evidence" value="ECO:0007669"/>
    <property type="project" value="InterPro"/>
</dbReference>
<reference evidence="7 8" key="5">
    <citation type="journal article" date="2007" name="Extremophiles">
        <title>Intragenomic diversity of the V1 regions of 16S rRNA genes in high-alkaline protease-producing Bacillus clausii spp.</title>
        <authorList>
            <person name="Kageyama Y."/>
            <person name="Takaki Y."/>
            <person name="Shimamura S."/>
            <person name="Nishi S."/>
            <person name="Nogi Y."/>
            <person name="Uchimura K."/>
            <person name="Kobayashi T."/>
            <person name="Hitomi J."/>
            <person name="Ozaki K."/>
            <person name="Kawai S."/>
            <person name="Ito S."/>
            <person name="Horikoshi K."/>
        </authorList>
    </citation>
    <scope>NUCLEOTIDE SEQUENCE [LARGE SCALE GENOMIC DNA]</scope>
    <source>
        <strain evidence="7 8">KSM-K16</strain>
    </source>
</reference>
<dbReference type="KEGG" id="bcl:ABC2847"/>
<dbReference type="Gene3D" id="2.70.40.10">
    <property type="match status" value="1"/>
</dbReference>
<keyword evidence="4" id="KW-0546">Nucleotide metabolism</keyword>
<name>Q5WE29_SHOC1</name>
<feature type="domain" description="dUTPase-like" evidence="6">
    <location>
        <begin position="12"/>
        <end position="100"/>
    </location>
</feature>
<sequence>MERVKVKLLNENAVMPTYGSEGAAGFDLYAAEDVIIEPGQTKKVPLGLAFELPPGYVLYIMPRSGISYETKLRQPNSVGVIDSDYRGEVAMMFDNISQDTWSNAAKGVDGMPDHSTTDKYESGSYIIRKGDRVCQGVIQKLPKIELVQVDRLSETKRGAGGFGSTGVHG</sequence>
<proteinExistence type="inferred from homology"/>
<evidence type="ECO:0000259" key="6">
    <source>
        <dbReference type="Pfam" id="PF00692"/>
    </source>
</evidence>
<evidence type="ECO:0000256" key="4">
    <source>
        <dbReference type="ARBA" id="ARBA00023080"/>
    </source>
</evidence>
<dbReference type="AlphaFoldDB" id="Q5WE29"/>
<dbReference type="EC" id="3.6.1.23" evidence="2"/>
<dbReference type="eggNOG" id="COG0756">
    <property type="taxonomic scope" value="Bacteria"/>
</dbReference>
<dbReference type="SUPFAM" id="SSF51283">
    <property type="entry name" value="dUTPase-like"/>
    <property type="match status" value="1"/>
</dbReference>
<dbReference type="Pfam" id="PF00692">
    <property type="entry name" value="dUTPase"/>
    <property type="match status" value="2"/>
</dbReference>
<evidence type="ECO:0000256" key="5">
    <source>
        <dbReference type="ARBA" id="ARBA00047686"/>
    </source>
</evidence>
<comment type="similarity">
    <text evidence="1">Belongs to the dUTPase family.</text>
</comment>
<reference evidence="7 8" key="3">
    <citation type="journal article" date="1997" name="Protein Eng.">
        <title>High-resolution crystal structure of M-protease: phylogeny aided analysis of the high-alkaline adaptation mechanism.</title>
        <authorList>
            <person name="Shirai T."/>
            <person name="Suzuki A."/>
            <person name="Yamane T."/>
            <person name="Ashida T."/>
            <person name="Kobayashi T."/>
            <person name="Ito S."/>
        </authorList>
    </citation>
    <scope>NUCLEOTIDE SEQUENCE [LARGE SCALE GENOMIC DNA]</scope>
    <source>
        <strain evidence="7 8">KSM-K16</strain>
    </source>
</reference>
<dbReference type="GO" id="GO:0046081">
    <property type="term" value="P:dUTP catabolic process"/>
    <property type="evidence" value="ECO:0007669"/>
    <property type="project" value="InterPro"/>
</dbReference>
<evidence type="ECO:0000256" key="1">
    <source>
        <dbReference type="ARBA" id="ARBA00006581"/>
    </source>
</evidence>
<dbReference type="GO" id="GO:0000287">
    <property type="term" value="F:magnesium ion binding"/>
    <property type="evidence" value="ECO:0007669"/>
    <property type="project" value="InterPro"/>
</dbReference>
<dbReference type="HOGENOM" id="CLU_068508_1_2_9"/>
<evidence type="ECO:0000313" key="8">
    <source>
        <dbReference type="Proteomes" id="UP000001168"/>
    </source>
</evidence>
<dbReference type="RefSeq" id="WP_011247689.1">
    <property type="nucleotide sequence ID" value="NC_006582.1"/>
</dbReference>
<reference evidence="7 8" key="2">
    <citation type="journal article" date="1995" name="Appl. Microbiol. Biotechnol.">
        <title>Purification and properties of an alkaline protease from alkalophilic Bacillus sp. KSM-K16.</title>
        <authorList>
            <person name="Kobayashi T."/>
            <person name="Hakamada Y."/>
            <person name="Adachi S."/>
            <person name="Hitomi J."/>
            <person name="Yoshimatsu T."/>
            <person name="Koike K."/>
            <person name="Kawai S."/>
            <person name="Ito S."/>
        </authorList>
    </citation>
    <scope>NUCLEOTIDE SEQUENCE [LARGE SCALE GENOMIC DNA]</scope>
    <source>
        <strain evidence="7 8">KSM-K16</strain>
    </source>
</reference>
<reference evidence="7 8" key="1">
    <citation type="journal article" date="1994" name="J. Ferment. Bioeng.">
        <title>Molecular cloning and nucleotide sequence of the gene for an alkaline protease from the alkalophilic Bacillus sp. KSM-K16.</title>
        <authorList>
            <person name="Hakamada Y."/>
            <person name="Kobayashi T."/>
            <person name="Hitomi J."/>
            <person name="Kawai S."/>
            <person name="Ito S."/>
        </authorList>
    </citation>
    <scope>NUCLEOTIDE SEQUENCE [LARGE SCALE GENOMIC DNA]</scope>
    <source>
        <strain evidence="7 8">KSM-K16</strain>
    </source>
</reference>
<evidence type="ECO:0000313" key="7">
    <source>
        <dbReference type="EMBL" id="BAD65381.1"/>
    </source>
</evidence>